<dbReference type="Proteomes" id="UP000481153">
    <property type="component" value="Unassembled WGS sequence"/>
</dbReference>
<dbReference type="PANTHER" id="PTHR24223:SF443">
    <property type="entry name" value="MULTIDRUG-RESISTANCE LIKE PROTEIN 1, ISOFORM I"/>
    <property type="match status" value="1"/>
</dbReference>
<dbReference type="InterPro" id="IPR044746">
    <property type="entry name" value="ABCC_6TM_D1"/>
</dbReference>
<dbReference type="Pfam" id="PF00664">
    <property type="entry name" value="ABC_membrane"/>
    <property type="match status" value="2"/>
</dbReference>
<reference evidence="13 14" key="1">
    <citation type="submission" date="2019-07" db="EMBL/GenBank/DDBJ databases">
        <title>Genomics analysis of Aphanomyces spp. identifies a new class of oomycete effector associated with host adaptation.</title>
        <authorList>
            <person name="Gaulin E."/>
        </authorList>
    </citation>
    <scope>NUCLEOTIDE SEQUENCE [LARGE SCALE GENOMIC DNA]</scope>
    <source>
        <strain evidence="13 14">ATCC 201684</strain>
    </source>
</reference>
<dbReference type="InterPro" id="IPR003593">
    <property type="entry name" value="AAA+_ATPase"/>
</dbReference>
<feature type="transmembrane region" description="Helical" evidence="10">
    <location>
        <begin position="759"/>
        <end position="781"/>
    </location>
</feature>
<gene>
    <name evidence="13" type="ORF">Ae201684_015030</name>
</gene>
<keyword evidence="4 10" id="KW-0812">Transmembrane</keyword>
<dbReference type="CDD" id="cd18580">
    <property type="entry name" value="ABC_6TM_ABCC_D2"/>
    <property type="match status" value="1"/>
</dbReference>
<dbReference type="InterPro" id="IPR011527">
    <property type="entry name" value="ABC1_TM_dom"/>
</dbReference>
<feature type="transmembrane region" description="Helical" evidence="10">
    <location>
        <begin position="259"/>
        <end position="280"/>
    </location>
</feature>
<feature type="domain" description="ABC transmembrane type-1" evidence="12">
    <location>
        <begin position="734"/>
        <end position="1007"/>
    </location>
</feature>
<dbReference type="Gene3D" id="1.20.1560.10">
    <property type="entry name" value="ABC transporter type 1, transmembrane domain"/>
    <property type="match status" value="2"/>
</dbReference>
<keyword evidence="3" id="KW-0813">Transport</keyword>
<evidence type="ECO:0000313" key="14">
    <source>
        <dbReference type="Proteomes" id="UP000481153"/>
    </source>
</evidence>
<feature type="transmembrane region" description="Helical" evidence="10">
    <location>
        <begin position="235"/>
        <end position="253"/>
    </location>
</feature>
<feature type="domain" description="ABC transporter" evidence="11">
    <location>
        <begin position="1044"/>
        <end position="1277"/>
    </location>
</feature>
<comment type="similarity">
    <text evidence="2">Belongs to the ABC transporter superfamily. ABCC family. Conjugate transporter (TC 3.A.1.208) subfamily.</text>
</comment>
<evidence type="ECO:0000259" key="12">
    <source>
        <dbReference type="PROSITE" id="PS50929"/>
    </source>
</evidence>
<dbReference type="GO" id="GO:0005524">
    <property type="term" value="F:ATP binding"/>
    <property type="evidence" value="ECO:0007669"/>
    <property type="project" value="UniProtKB-KW"/>
</dbReference>
<dbReference type="FunFam" id="3.40.50.300:FF:000997">
    <property type="entry name" value="Multidrug resistance-associated protein 1"/>
    <property type="match status" value="1"/>
</dbReference>
<dbReference type="InterPro" id="IPR050173">
    <property type="entry name" value="ABC_transporter_C-like"/>
</dbReference>
<keyword evidence="6" id="KW-0547">Nucleotide-binding</keyword>
<feature type="transmembrane region" description="Helical" evidence="10">
    <location>
        <begin position="714"/>
        <end position="738"/>
    </location>
</feature>
<feature type="transmembrane region" description="Helical" evidence="10">
    <location>
        <begin position="116"/>
        <end position="137"/>
    </location>
</feature>
<dbReference type="Pfam" id="PF00005">
    <property type="entry name" value="ABC_tran"/>
    <property type="match status" value="2"/>
</dbReference>
<evidence type="ECO:0000259" key="11">
    <source>
        <dbReference type="PROSITE" id="PS50893"/>
    </source>
</evidence>
<dbReference type="Gene3D" id="3.40.50.300">
    <property type="entry name" value="P-loop containing nucleotide triphosphate hydrolases"/>
    <property type="match status" value="2"/>
</dbReference>
<feature type="domain" description="ABC transporter" evidence="11">
    <location>
        <begin position="434"/>
        <end position="666"/>
    </location>
</feature>
<dbReference type="GO" id="GO:0016887">
    <property type="term" value="F:ATP hydrolysis activity"/>
    <property type="evidence" value="ECO:0007669"/>
    <property type="project" value="InterPro"/>
</dbReference>
<accession>A0A6G0WHU1</accession>
<proteinExistence type="inferred from homology"/>
<dbReference type="FunFam" id="3.40.50.300:FF:000074">
    <property type="entry name" value="Multidrug resistance-associated protein 5 isoform 1"/>
    <property type="match status" value="1"/>
</dbReference>
<dbReference type="VEuPathDB" id="FungiDB:AeMF1_014693"/>
<keyword evidence="8 10" id="KW-1133">Transmembrane helix</keyword>
<feature type="transmembrane region" description="Helical" evidence="10">
    <location>
        <begin position="954"/>
        <end position="987"/>
    </location>
</feature>
<comment type="caution">
    <text evidence="13">The sequence shown here is derived from an EMBL/GenBank/DDBJ whole genome shotgun (WGS) entry which is preliminary data.</text>
</comment>
<feature type="transmembrane region" description="Helical" evidence="10">
    <location>
        <begin position="344"/>
        <end position="366"/>
    </location>
</feature>
<feature type="domain" description="ABC transmembrane type-1" evidence="12">
    <location>
        <begin position="117"/>
        <end position="402"/>
    </location>
</feature>
<keyword evidence="7" id="KW-0067">ATP-binding</keyword>
<dbReference type="FunFam" id="1.20.1560.10:FF:000013">
    <property type="entry name" value="ABC transporter C family member 2"/>
    <property type="match status" value="1"/>
</dbReference>
<comment type="subcellular location">
    <subcellularLocation>
        <location evidence="1">Vacuole membrane</location>
        <topology evidence="1">Multi-pass membrane protein</topology>
    </subcellularLocation>
</comment>
<dbReference type="CDD" id="cd03250">
    <property type="entry name" value="ABCC_MRP_domain1"/>
    <property type="match status" value="1"/>
</dbReference>
<dbReference type="SUPFAM" id="SSF90123">
    <property type="entry name" value="ABC transporter transmembrane region"/>
    <property type="match status" value="2"/>
</dbReference>
<feature type="transmembrane region" description="Helical" evidence="10">
    <location>
        <begin position="149"/>
        <end position="176"/>
    </location>
</feature>
<evidence type="ECO:0000256" key="7">
    <source>
        <dbReference type="ARBA" id="ARBA00022840"/>
    </source>
</evidence>
<dbReference type="PROSITE" id="PS50929">
    <property type="entry name" value="ABC_TM1F"/>
    <property type="match status" value="2"/>
</dbReference>
<dbReference type="InterPro" id="IPR003439">
    <property type="entry name" value="ABC_transporter-like_ATP-bd"/>
</dbReference>
<dbReference type="CDD" id="cd18579">
    <property type="entry name" value="ABC_6TM_ABCC_D1"/>
    <property type="match status" value="1"/>
</dbReference>
<feature type="transmembrane region" description="Helical" evidence="10">
    <location>
        <begin position="852"/>
        <end position="877"/>
    </location>
</feature>
<dbReference type="InterPro" id="IPR044726">
    <property type="entry name" value="ABCC_6TM_D2"/>
</dbReference>
<protein>
    <submittedName>
        <fullName evidence="13">Uncharacterized protein</fullName>
    </submittedName>
</protein>
<keyword evidence="9 10" id="KW-0472">Membrane</keyword>
<dbReference type="SUPFAM" id="SSF52540">
    <property type="entry name" value="P-loop containing nucleoside triphosphate hydrolases"/>
    <property type="match status" value="2"/>
</dbReference>
<dbReference type="CDD" id="cd03244">
    <property type="entry name" value="ABCC_MRP_domain2"/>
    <property type="match status" value="1"/>
</dbReference>
<evidence type="ECO:0000256" key="10">
    <source>
        <dbReference type="SAM" id="Phobius"/>
    </source>
</evidence>
<evidence type="ECO:0000313" key="13">
    <source>
        <dbReference type="EMBL" id="KAF0726774.1"/>
    </source>
</evidence>
<evidence type="ECO:0000256" key="2">
    <source>
        <dbReference type="ARBA" id="ARBA00009726"/>
    </source>
</evidence>
<dbReference type="EMBL" id="VJMJ01000207">
    <property type="protein sequence ID" value="KAF0726774.1"/>
    <property type="molecule type" value="Genomic_DNA"/>
</dbReference>
<keyword evidence="14" id="KW-1185">Reference proteome</keyword>
<organism evidence="13 14">
    <name type="scientific">Aphanomyces euteiches</name>
    <dbReference type="NCBI Taxonomy" id="100861"/>
    <lineage>
        <taxon>Eukaryota</taxon>
        <taxon>Sar</taxon>
        <taxon>Stramenopiles</taxon>
        <taxon>Oomycota</taxon>
        <taxon>Saprolegniomycetes</taxon>
        <taxon>Saprolegniales</taxon>
        <taxon>Verrucalvaceae</taxon>
        <taxon>Aphanomyces</taxon>
    </lineage>
</organism>
<evidence type="ECO:0000256" key="9">
    <source>
        <dbReference type="ARBA" id="ARBA00023136"/>
    </source>
</evidence>
<dbReference type="PROSITE" id="PS50893">
    <property type="entry name" value="ABC_TRANSPORTER_2"/>
    <property type="match status" value="2"/>
</dbReference>
<evidence type="ECO:0000256" key="5">
    <source>
        <dbReference type="ARBA" id="ARBA00022737"/>
    </source>
</evidence>
<dbReference type="InterPro" id="IPR017871">
    <property type="entry name" value="ABC_transporter-like_CS"/>
</dbReference>
<keyword evidence="5" id="KW-0677">Repeat</keyword>
<evidence type="ECO:0000256" key="3">
    <source>
        <dbReference type="ARBA" id="ARBA00022448"/>
    </source>
</evidence>
<dbReference type="GO" id="GO:0005774">
    <property type="term" value="C:vacuolar membrane"/>
    <property type="evidence" value="ECO:0007669"/>
    <property type="project" value="UniProtKB-SubCell"/>
</dbReference>
<dbReference type="PANTHER" id="PTHR24223">
    <property type="entry name" value="ATP-BINDING CASSETTE SUB-FAMILY C"/>
    <property type="match status" value="1"/>
</dbReference>
<dbReference type="GO" id="GO:0140359">
    <property type="term" value="F:ABC-type transporter activity"/>
    <property type="evidence" value="ECO:0007669"/>
    <property type="project" value="InterPro"/>
</dbReference>
<evidence type="ECO:0000256" key="6">
    <source>
        <dbReference type="ARBA" id="ARBA00022741"/>
    </source>
</evidence>
<dbReference type="SMART" id="SM00382">
    <property type="entry name" value="AAA"/>
    <property type="match status" value="2"/>
</dbReference>
<evidence type="ECO:0000256" key="8">
    <source>
        <dbReference type="ARBA" id="ARBA00022989"/>
    </source>
</evidence>
<dbReference type="PROSITE" id="PS00211">
    <property type="entry name" value="ABC_TRANSPORTER_1"/>
    <property type="match status" value="2"/>
</dbReference>
<sequence length="1283" mass="140525">MYLILFSPVSQTGENEDCTSYSQVASPRRSTAVLWRDVSNPMATSNQIALALLFWLDPLLRRGARQPLMEGDVWKLGPDDTAASLHKRFMHHWRKEAALSKPRMFRSVLRTLQKETLIGVSLAVVYAVLLLLQPTVIKSLLEFLQDSDVAPIFGISSGYGLAGLLAGLSFVSVTIFDSSFYVMAKVATNAKSIAMDVVFVKALQLSSSVQRSMTSGEIVTMLSVDSQRIFTGFPYLPWVVMPIISLPLIFVLIGRNMGWLVGLVSGLSLLVLMVICCCIAQSAGKLQRQLLAIQAERVKLTNEILQGIRVIKMYGWEAFLQEHVAAIRNQELAVQRRYILSSQLGSIGLIVAPTFALAVCLVVYVAQGNTLTPPIAFTALAYLNIARLPCNLFYFGVMNFAEAIASADRIGAFLLADEVESIATKAPNTAQPVISIVDGAFDWTAHQKQQSPEKTRCFLQDINTSIPPCKITMVVGPVGSGKTSLISAMLGEIHQVDGKRTVQGRVAYVSQEAWIQHANVRDNILFSEPLDHNYYDLVISACQLKPDLAILPHGDATEIGERGINLSGGQKARVSLARAMYRRDADIFLLDDPLSALDVHVAGAVFREGIQGLLRGKTVVLVLNSHYHLLHFADNILVMDQGRIVGQGTVHSLQETFPHLKQGTRLQPQASSVVEADDSAVIDKGDVKVEPRKTKGGLVEREERHLGLVTRRTYVAYFAASGWHGPTIILCLSLTYVVSQTTSVMADWFMGRWARGKDGLSTTTSAAIYVGLVLGSVLLIFGRSLLTLVTNLACVKTLHENVLDKVVRAPVTTFFDVTPVGRILNRFSSDLSEIETRLPNSGLYLLQHSFQVAGIMVVCAATSPYMLVLYVPLLFLFHKVQVYFGRSSAELKRMASISRTPVVNSIAEIINGLSTIRAFGMTANFQQKARSAVDHAQSFAMIQFMSSRWLQMRLDWLSAIVVTGVAFLCVASKASIGVTAAGLALTYASQLSGFLSRVVMYQTEVGDQMTSVERLLHYNSLDMEGKTSVATNAVPTEWPSQGSVVFENYSMRYREGLDLVLKDVNFSVEAGEKIGICGRTGSGKSSLMVALFRTVEAAAGCIRIDGVDIGTIDLKSLRSRLTIIPQDPVLFSGSLRFNLDPSDMATDDDVWRVLKEVHLKEVIQSQGGLDFQVAEKGGNLSVGQRQLVCIARALLRHSRVVVLDEATANIDLESDRLIQATIKSSFAGVTLLVIAHRLDTILDSDRILVMDKGRVCEFDTPTNLLAMKDGAFASLLSHSHNLR</sequence>
<dbReference type="InterPro" id="IPR036640">
    <property type="entry name" value="ABC1_TM_sf"/>
</dbReference>
<evidence type="ECO:0000256" key="4">
    <source>
        <dbReference type="ARBA" id="ARBA00022692"/>
    </source>
</evidence>
<name>A0A6G0WHU1_9STRA</name>
<dbReference type="InterPro" id="IPR027417">
    <property type="entry name" value="P-loop_NTPase"/>
</dbReference>
<evidence type="ECO:0000256" key="1">
    <source>
        <dbReference type="ARBA" id="ARBA00004128"/>
    </source>
</evidence>